<gene>
    <name evidence="10" type="ORF">PF001_g14020</name>
    <name evidence="9" type="ORF">PF002_g16087</name>
    <name evidence="8" type="ORF">PF005_g14494</name>
    <name evidence="7" type="ORF">PF006_g9081</name>
    <name evidence="5" type="ORF">PF007_g14860</name>
    <name evidence="3" type="ORF">PF009_g16872</name>
    <name evidence="6" type="ORF">PF010_g14174</name>
    <name evidence="4" type="ORF">PF011_g13473</name>
</gene>
<dbReference type="OrthoDB" id="167603at2759"/>
<dbReference type="Proteomes" id="UP000441208">
    <property type="component" value="Unassembled WGS sequence"/>
</dbReference>
<feature type="transmembrane region" description="Helical" evidence="2">
    <location>
        <begin position="613"/>
        <end position="642"/>
    </location>
</feature>
<dbReference type="Proteomes" id="UP000433483">
    <property type="component" value="Unassembled WGS sequence"/>
</dbReference>
<feature type="compositionally biased region" description="Polar residues" evidence="1">
    <location>
        <begin position="129"/>
        <end position="141"/>
    </location>
</feature>
<dbReference type="Proteomes" id="UP000429523">
    <property type="component" value="Unassembled WGS sequence"/>
</dbReference>
<evidence type="ECO:0000256" key="2">
    <source>
        <dbReference type="SAM" id="Phobius"/>
    </source>
</evidence>
<sequence length="650" mass="71929">MAARGADPITSSAPSSSSGFGIRNYFRRAVSQSPPPSASSVEEPQAGQKDEPQHQQTHNKQQLRPMQRSAVFGSCAQSVGTVASVLFAVVNRSGHFDETARDSAVTRQAKILYVSLLESVQKERGEWQGFSSSDPSNNNGPEDTDVQRPRELLTTSIDMKSTAEQLGVLNELLEVSFRNLMGPLVPLELYTRHRKVLLRESLAIPPALTTLLAIRGVLDRLEREVRHCLLRLLALWDLIALVSGEAQPLRKTITDKHHHVFSESSEFESMTARKSERQDTVAIDLLQIMVLYRDILFSDIEFILTKQELQISSRLIEDIRASAWPPDSEPAAPSEEEDDRFSSDGDISSSLSDENQVLHDGEDSWGMETPSEPGITRRPRASSSVPSVPEDGQQQNGDHYHDYEDGEDEEAGWSIPSPTRYSYRHHHQDRKTQRSRSMASPPISGGAGPLVPVPMMPTSSEGIPPPSRTDMLTLVSRPIERIPSGRRHSQRSLSTNPDSPTHSTRSQASSSTRSSSRKLKLRTKQRSSSVINSNGRLDRQRQDNYGQDTASSESRSPPPPSRSTVRRSGSKRLRDSKTSSIRLRRAPAQSADQGTHDNAHREIQTKPTGDQSFLSLAVSYLTIPVAAATLCVIATMATLAIYETRKAPRN</sequence>
<keyword evidence="2" id="KW-0812">Transmembrane</keyword>
<keyword evidence="12" id="KW-1185">Reference proteome</keyword>
<feature type="region of interest" description="Disordered" evidence="1">
    <location>
        <begin position="125"/>
        <end position="149"/>
    </location>
</feature>
<dbReference type="Proteomes" id="UP000488956">
    <property type="component" value="Unassembled WGS sequence"/>
</dbReference>
<evidence type="ECO:0000313" key="3">
    <source>
        <dbReference type="EMBL" id="KAE8933117.1"/>
    </source>
</evidence>
<proteinExistence type="predicted"/>
<dbReference type="Proteomes" id="UP000440367">
    <property type="component" value="Unassembled WGS sequence"/>
</dbReference>
<feature type="compositionally biased region" description="Polar residues" evidence="1">
    <location>
        <begin position="491"/>
        <end position="502"/>
    </location>
</feature>
<evidence type="ECO:0000313" key="18">
    <source>
        <dbReference type="Proteomes" id="UP000488956"/>
    </source>
</evidence>
<evidence type="ECO:0000313" key="11">
    <source>
        <dbReference type="Proteomes" id="UP000429523"/>
    </source>
</evidence>
<protein>
    <submittedName>
        <fullName evidence="4">Uncharacterized protein</fullName>
    </submittedName>
</protein>
<evidence type="ECO:0000313" key="14">
    <source>
        <dbReference type="Proteomes" id="UP000440367"/>
    </source>
</evidence>
<dbReference type="EMBL" id="QXGF01001046">
    <property type="protein sequence ID" value="KAE8933117.1"/>
    <property type="molecule type" value="Genomic_DNA"/>
</dbReference>
<feature type="compositionally biased region" description="Polar residues" evidence="1">
    <location>
        <begin position="54"/>
        <end position="64"/>
    </location>
</feature>
<feature type="compositionally biased region" description="Low complexity" evidence="1">
    <location>
        <begin position="344"/>
        <end position="353"/>
    </location>
</feature>
<evidence type="ECO:0000313" key="9">
    <source>
        <dbReference type="EMBL" id="KAE9219785.1"/>
    </source>
</evidence>
<reference evidence="17 18" key="1">
    <citation type="submission" date="2018-09" db="EMBL/GenBank/DDBJ databases">
        <title>Genomic investigation of the strawberry pathogen Phytophthora fragariae indicates pathogenicity is determined by transcriptional variation in three key races.</title>
        <authorList>
            <person name="Adams T.M."/>
            <person name="Armitage A.D."/>
            <person name="Sobczyk M.K."/>
            <person name="Bates H.J."/>
            <person name="Dunwell J.M."/>
            <person name="Nellist C.F."/>
            <person name="Harrison R.J."/>
        </authorList>
    </citation>
    <scope>NUCLEOTIDE SEQUENCE [LARGE SCALE GENOMIC DNA]</scope>
    <source>
        <strain evidence="10 13">A4</strain>
        <strain evidence="9 14">BC-1</strain>
        <strain evidence="8 12">NOV-27</strain>
        <strain evidence="7 15">NOV-5</strain>
        <strain evidence="5 16">NOV-71</strain>
        <strain evidence="3 11">NOV-9</strain>
        <strain evidence="6 18">ONT-3</strain>
        <strain evidence="4 17">SCRP245</strain>
    </source>
</reference>
<dbReference type="EMBL" id="QXGB01000858">
    <property type="protein sequence ID" value="KAE9202635.1"/>
    <property type="molecule type" value="Genomic_DNA"/>
</dbReference>
<evidence type="ECO:0000313" key="13">
    <source>
        <dbReference type="Proteomes" id="UP000437068"/>
    </source>
</evidence>
<evidence type="ECO:0000313" key="17">
    <source>
        <dbReference type="Proteomes" id="UP000460718"/>
    </source>
</evidence>
<dbReference type="Proteomes" id="UP000440732">
    <property type="component" value="Unassembled WGS sequence"/>
</dbReference>
<organism evidence="4 17">
    <name type="scientific">Phytophthora fragariae</name>
    <dbReference type="NCBI Taxonomy" id="53985"/>
    <lineage>
        <taxon>Eukaryota</taxon>
        <taxon>Sar</taxon>
        <taxon>Stramenopiles</taxon>
        <taxon>Oomycota</taxon>
        <taxon>Peronosporomycetes</taxon>
        <taxon>Peronosporales</taxon>
        <taxon>Peronosporaceae</taxon>
        <taxon>Phytophthora</taxon>
    </lineage>
</organism>
<feature type="compositionally biased region" description="Basic residues" evidence="1">
    <location>
        <begin position="515"/>
        <end position="525"/>
    </location>
</feature>
<feature type="region of interest" description="Disordered" evidence="1">
    <location>
        <begin position="322"/>
        <end position="606"/>
    </location>
</feature>
<dbReference type="EMBL" id="QXGE01000851">
    <property type="protein sequence ID" value="KAE9302421.1"/>
    <property type="molecule type" value="Genomic_DNA"/>
</dbReference>
<dbReference type="Proteomes" id="UP000437068">
    <property type="component" value="Unassembled WGS sequence"/>
</dbReference>
<dbReference type="Proteomes" id="UP000460718">
    <property type="component" value="Unassembled WGS sequence"/>
</dbReference>
<name>A0A6A3K973_9STRA</name>
<accession>A0A6A3K973</accession>
<evidence type="ECO:0000313" key="8">
    <source>
        <dbReference type="EMBL" id="KAE9202635.1"/>
    </source>
</evidence>
<comment type="caution">
    <text evidence="4">The sequence shown here is derived from an EMBL/GenBank/DDBJ whole genome shotgun (WGS) entry which is preliminary data.</text>
</comment>
<feature type="compositionally biased region" description="Basic and acidic residues" evidence="1">
    <location>
        <begin position="594"/>
        <end position="604"/>
    </location>
</feature>
<feature type="compositionally biased region" description="Low complexity" evidence="1">
    <location>
        <begin position="503"/>
        <end position="514"/>
    </location>
</feature>
<evidence type="ECO:0000313" key="7">
    <source>
        <dbReference type="EMBL" id="KAE9146123.1"/>
    </source>
</evidence>
<dbReference type="AlphaFoldDB" id="A0A6A3K973"/>
<evidence type="ECO:0000313" key="4">
    <source>
        <dbReference type="EMBL" id="KAE9002087.1"/>
    </source>
</evidence>
<evidence type="ECO:0000313" key="5">
    <source>
        <dbReference type="EMBL" id="KAE9102177.1"/>
    </source>
</evidence>
<keyword evidence="2" id="KW-0472">Membrane</keyword>
<dbReference type="EMBL" id="QXFX01000864">
    <property type="protein sequence ID" value="KAE9102267.1"/>
    <property type="molecule type" value="Genomic_DNA"/>
</dbReference>
<dbReference type="EMBL" id="QXFW01000831">
    <property type="protein sequence ID" value="KAE9002087.1"/>
    <property type="molecule type" value="Genomic_DNA"/>
</dbReference>
<dbReference type="EMBL" id="QXGD01000934">
    <property type="protein sequence ID" value="KAE9219785.1"/>
    <property type="molecule type" value="Genomic_DNA"/>
</dbReference>
<evidence type="ECO:0000256" key="1">
    <source>
        <dbReference type="SAM" id="MobiDB-lite"/>
    </source>
</evidence>
<keyword evidence="2" id="KW-1133">Transmembrane helix</keyword>
<dbReference type="EMBL" id="QXFZ01000883">
    <property type="protein sequence ID" value="KAE9102177.1"/>
    <property type="molecule type" value="Genomic_DNA"/>
</dbReference>
<feature type="region of interest" description="Disordered" evidence="1">
    <location>
        <begin position="25"/>
        <end position="65"/>
    </location>
</feature>
<evidence type="ECO:0000313" key="15">
    <source>
        <dbReference type="Proteomes" id="UP000440732"/>
    </source>
</evidence>
<evidence type="ECO:0000313" key="10">
    <source>
        <dbReference type="EMBL" id="KAE9302421.1"/>
    </source>
</evidence>
<dbReference type="EMBL" id="QXGA01000426">
    <property type="protein sequence ID" value="KAE9146123.1"/>
    <property type="molecule type" value="Genomic_DNA"/>
</dbReference>
<evidence type="ECO:0000313" key="6">
    <source>
        <dbReference type="EMBL" id="KAE9102267.1"/>
    </source>
</evidence>
<feature type="compositionally biased region" description="Low complexity" evidence="1">
    <location>
        <begin position="322"/>
        <end position="333"/>
    </location>
</feature>
<evidence type="ECO:0000313" key="12">
    <source>
        <dbReference type="Proteomes" id="UP000433483"/>
    </source>
</evidence>
<evidence type="ECO:0000313" key="16">
    <source>
        <dbReference type="Proteomes" id="UP000441208"/>
    </source>
</evidence>